<evidence type="ECO:0000259" key="2">
    <source>
        <dbReference type="Pfam" id="PF25545"/>
    </source>
</evidence>
<reference evidence="3" key="1">
    <citation type="submission" date="2023-07" db="EMBL/GenBank/DDBJ databases">
        <title>Black Yeasts Isolated from many extreme environments.</title>
        <authorList>
            <person name="Coleine C."/>
            <person name="Stajich J.E."/>
            <person name="Selbmann L."/>
        </authorList>
    </citation>
    <scope>NUCLEOTIDE SEQUENCE</scope>
    <source>
        <strain evidence="3">CCFEE 5485</strain>
    </source>
</reference>
<dbReference type="Proteomes" id="UP001274830">
    <property type="component" value="Unassembled WGS sequence"/>
</dbReference>
<keyword evidence="4" id="KW-1185">Reference proteome</keyword>
<gene>
    <name evidence="3" type="ORF">LTR78_011016</name>
</gene>
<feature type="domain" description="DUF7924" evidence="2">
    <location>
        <begin position="1"/>
        <end position="210"/>
    </location>
</feature>
<feature type="region of interest" description="Disordered" evidence="1">
    <location>
        <begin position="279"/>
        <end position="348"/>
    </location>
</feature>
<dbReference type="AlphaFoldDB" id="A0AAE0TLS9"/>
<dbReference type="PANTHER" id="PTHR42470:SF2">
    <property type="match status" value="1"/>
</dbReference>
<dbReference type="PANTHER" id="PTHR42470">
    <property type="entry name" value="VAST DOMAIN-CONTAINING PROTEIN"/>
    <property type="match status" value="1"/>
</dbReference>
<comment type="caution">
    <text evidence="3">The sequence shown here is derived from an EMBL/GenBank/DDBJ whole genome shotgun (WGS) entry which is preliminary data.</text>
</comment>
<dbReference type="EMBL" id="JAUTXT010000157">
    <property type="protein sequence ID" value="KAK3669118.1"/>
    <property type="molecule type" value="Genomic_DNA"/>
</dbReference>
<proteinExistence type="predicted"/>
<dbReference type="Pfam" id="PF25545">
    <property type="entry name" value="DUF7924"/>
    <property type="match status" value="1"/>
</dbReference>
<feature type="compositionally biased region" description="Basic and acidic residues" evidence="1">
    <location>
        <begin position="284"/>
        <end position="293"/>
    </location>
</feature>
<evidence type="ECO:0000313" key="3">
    <source>
        <dbReference type="EMBL" id="KAK3669118.1"/>
    </source>
</evidence>
<evidence type="ECO:0000313" key="4">
    <source>
        <dbReference type="Proteomes" id="UP001274830"/>
    </source>
</evidence>
<dbReference type="InterPro" id="IPR057684">
    <property type="entry name" value="DUF7924"/>
</dbReference>
<feature type="compositionally biased region" description="Basic and acidic residues" evidence="1">
    <location>
        <begin position="300"/>
        <end position="337"/>
    </location>
</feature>
<evidence type="ECO:0000256" key="1">
    <source>
        <dbReference type="SAM" id="MobiDB-lite"/>
    </source>
</evidence>
<organism evidence="3 4">
    <name type="scientific">Recurvomyces mirabilis</name>
    <dbReference type="NCBI Taxonomy" id="574656"/>
    <lineage>
        <taxon>Eukaryota</taxon>
        <taxon>Fungi</taxon>
        <taxon>Dikarya</taxon>
        <taxon>Ascomycota</taxon>
        <taxon>Pezizomycotina</taxon>
        <taxon>Dothideomycetes</taxon>
        <taxon>Dothideomycetidae</taxon>
        <taxon>Mycosphaerellales</taxon>
        <taxon>Teratosphaeriaceae</taxon>
        <taxon>Recurvomyces</taxon>
    </lineage>
</organism>
<name>A0AAE0TLS9_9PEZI</name>
<protein>
    <recommendedName>
        <fullName evidence="2">DUF7924 domain-containing protein</fullName>
    </recommendedName>
</protein>
<sequence>MPWVVPSAENLHFSGVIDRDYIGEEVDTEWIRCQTMGSSRSKPDFAAGLKISAFSGEEDTKLQNYCTAQRPYVFTPDLAFPFLICKAKTGRIGLDNADTQNIHSASIATRAILSLYTSTFGIDHETTKDLFGRILVFNVFHNNRVVNLYGHYAVPDGAVGKESFTYFRHDIAMFSLTLYGGKERFRPYNFVRKLYEEFGPQHLARIRQAVQSMPKPTARTGLSFAASDVTLGEGGSQTDSEIASQADEAFKLPNEPASVSQNRELASMRVQLDRLLQQMDEQGEESRRGEDAVKQQMQQQKEESKKREEESKKREEESKKREEESKKREDALERRLDQMVIIVAEPAK</sequence>
<accession>A0AAE0TLS9</accession>